<protein>
    <submittedName>
        <fullName evidence="2">Uncharacterized protein</fullName>
    </submittedName>
</protein>
<evidence type="ECO:0000313" key="2">
    <source>
        <dbReference type="EMBL" id="KAI9262337.1"/>
    </source>
</evidence>
<reference evidence="2" key="2">
    <citation type="submission" date="2023-02" db="EMBL/GenBank/DDBJ databases">
        <authorList>
            <consortium name="DOE Joint Genome Institute"/>
            <person name="Mondo S.J."/>
            <person name="Chang Y."/>
            <person name="Wang Y."/>
            <person name="Ahrendt S."/>
            <person name="Andreopoulos W."/>
            <person name="Barry K."/>
            <person name="Beard J."/>
            <person name="Benny G.L."/>
            <person name="Blankenship S."/>
            <person name="Bonito G."/>
            <person name="Cuomo C."/>
            <person name="Desiro A."/>
            <person name="Gervers K.A."/>
            <person name="Hundley H."/>
            <person name="Kuo A."/>
            <person name="LaButti K."/>
            <person name="Lang B.F."/>
            <person name="Lipzen A."/>
            <person name="O'Donnell K."/>
            <person name="Pangilinan J."/>
            <person name="Reynolds N."/>
            <person name="Sandor L."/>
            <person name="Smith M.W."/>
            <person name="Tsang A."/>
            <person name="Grigoriev I.V."/>
            <person name="Stajich J.E."/>
            <person name="Spatafora J.W."/>
        </authorList>
    </citation>
    <scope>NUCLEOTIDE SEQUENCE</scope>
    <source>
        <strain evidence="2">RSA 2281</strain>
    </source>
</reference>
<dbReference type="Proteomes" id="UP001209540">
    <property type="component" value="Unassembled WGS sequence"/>
</dbReference>
<gene>
    <name evidence="2" type="ORF">BDA99DRAFT_560181</name>
</gene>
<name>A0AAD5K9X3_9FUNG</name>
<feature type="region of interest" description="Disordered" evidence="1">
    <location>
        <begin position="44"/>
        <end position="73"/>
    </location>
</feature>
<evidence type="ECO:0000256" key="1">
    <source>
        <dbReference type="SAM" id="MobiDB-lite"/>
    </source>
</evidence>
<organism evidence="2 3">
    <name type="scientific">Phascolomyces articulosus</name>
    <dbReference type="NCBI Taxonomy" id="60185"/>
    <lineage>
        <taxon>Eukaryota</taxon>
        <taxon>Fungi</taxon>
        <taxon>Fungi incertae sedis</taxon>
        <taxon>Mucoromycota</taxon>
        <taxon>Mucoromycotina</taxon>
        <taxon>Mucoromycetes</taxon>
        <taxon>Mucorales</taxon>
        <taxon>Lichtheimiaceae</taxon>
        <taxon>Phascolomyces</taxon>
    </lineage>
</organism>
<dbReference type="EMBL" id="JAIXMP010000014">
    <property type="protein sequence ID" value="KAI9262337.1"/>
    <property type="molecule type" value="Genomic_DNA"/>
</dbReference>
<dbReference type="AlphaFoldDB" id="A0AAD5K9X3"/>
<proteinExistence type="predicted"/>
<feature type="compositionally biased region" description="Polar residues" evidence="1">
    <location>
        <begin position="44"/>
        <end position="71"/>
    </location>
</feature>
<sequence length="359" mass="41254">MNSKCILTSDEAEKYWSDLENKKTKATVEKAKEETLIRQEQCIRPTTSITGRRSGGNTNDVPSQANTSLPTKRTYIRLVQEESETQESTNSSDDNSVIESKRKIRKFIYLAGLGEFEEDGIVSCNGKEWKCGDKNLSRLLKKYRQMIIKQAEDEDLEDAENGLHLDKLTKEIRKKVEDGIKRTEVLYHLPSSTTTMTSNVDSLEKQLMEIQLEYIWNISMKPFLKCVHHMQASSCVTSPEADENNETPLGDLELDMIVYKGDYPCMKLTYSCPLFIGVDCSNVSYLGTFKMDLANDGVYNLIELANFNLRSNTDDFFPCFNAYEKIYQLKNLLLKEEPTDDKSHFRRNSFLPPFQRVKN</sequence>
<comment type="caution">
    <text evidence="2">The sequence shown here is derived from an EMBL/GenBank/DDBJ whole genome shotgun (WGS) entry which is preliminary data.</text>
</comment>
<reference evidence="2" key="1">
    <citation type="journal article" date="2022" name="IScience">
        <title>Evolution of zygomycete secretomes and the origins of terrestrial fungal ecologies.</title>
        <authorList>
            <person name="Chang Y."/>
            <person name="Wang Y."/>
            <person name="Mondo S."/>
            <person name="Ahrendt S."/>
            <person name="Andreopoulos W."/>
            <person name="Barry K."/>
            <person name="Beard J."/>
            <person name="Benny G.L."/>
            <person name="Blankenship S."/>
            <person name="Bonito G."/>
            <person name="Cuomo C."/>
            <person name="Desiro A."/>
            <person name="Gervers K.A."/>
            <person name="Hundley H."/>
            <person name="Kuo A."/>
            <person name="LaButti K."/>
            <person name="Lang B.F."/>
            <person name="Lipzen A."/>
            <person name="O'Donnell K."/>
            <person name="Pangilinan J."/>
            <person name="Reynolds N."/>
            <person name="Sandor L."/>
            <person name="Smith M.E."/>
            <person name="Tsang A."/>
            <person name="Grigoriev I.V."/>
            <person name="Stajich J.E."/>
            <person name="Spatafora J.W."/>
        </authorList>
    </citation>
    <scope>NUCLEOTIDE SEQUENCE</scope>
    <source>
        <strain evidence="2">RSA 2281</strain>
    </source>
</reference>
<keyword evidence="3" id="KW-1185">Reference proteome</keyword>
<accession>A0AAD5K9X3</accession>
<evidence type="ECO:0000313" key="3">
    <source>
        <dbReference type="Proteomes" id="UP001209540"/>
    </source>
</evidence>